<accession>A0A1X7JTI6</accession>
<dbReference type="SUPFAM" id="SSF51391">
    <property type="entry name" value="Thiamin phosphate synthase"/>
    <property type="match status" value="1"/>
</dbReference>
<proteinExistence type="predicted"/>
<dbReference type="GO" id="GO:0009228">
    <property type="term" value="P:thiamine biosynthetic process"/>
    <property type="evidence" value="ECO:0007669"/>
    <property type="project" value="UniProtKB-KW"/>
</dbReference>
<evidence type="ECO:0000313" key="2">
    <source>
        <dbReference type="Proteomes" id="UP000192980"/>
    </source>
</evidence>
<sequence>MRILTLPENTNDEIQMLRILLELPELLVHIRKPFHSEKEMATYIMQFTPDERLRLVMHQHHEISIDLGVRHLHFPAAMRDNGISMFTNKRHSGTISTVRWSTSTHSWEEYLALSSSFDAAFISPLYPSFSKPGYGMGRPIIWEDKRSNHTTKLIGLGGINAERLTALKNSTFDDFALCGALWYASDTIKEAQTCYKIIHSY</sequence>
<gene>
    <name evidence="1" type="ORF">SAMN05660862_2192</name>
</gene>
<dbReference type="Proteomes" id="UP000192980">
    <property type="component" value="Unassembled WGS sequence"/>
</dbReference>
<dbReference type="STRING" id="561061.SAMN05660862_2192"/>
<dbReference type="InterPro" id="IPR022998">
    <property type="entry name" value="ThiamineP_synth_TenI"/>
</dbReference>
<dbReference type="CDD" id="cd00564">
    <property type="entry name" value="TMP_TenI"/>
    <property type="match status" value="1"/>
</dbReference>
<dbReference type="AlphaFoldDB" id="A0A1X7JTI6"/>
<evidence type="ECO:0000313" key="1">
    <source>
        <dbReference type="EMBL" id="SMG31597.1"/>
    </source>
</evidence>
<protein>
    <submittedName>
        <fullName evidence="1">Thiamine-phosphate pyrophosphorylase</fullName>
    </submittedName>
</protein>
<organism evidence="1 2">
    <name type="scientific">Sphingobacterium psychroaquaticum</name>
    <dbReference type="NCBI Taxonomy" id="561061"/>
    <lineage>
        <taxon>Bacteria</taxon>
        <taxon>Pseudomonadati</taxon>
        <taxon>Bacteroidota</taxon>
        <taxon>Sphingobacteriia</taxon>
        <taxon>Sphingobacteriales</taxon>
        <taxon>Sphingobacteriaceae</taxon>
        <taxon>Sphingobacterium</taxon>
    </lineage>
</organism>
<dbReference type="InterPro" id="IPR036206">
    <property type="entry name" value="ThiamineP_synth_sf"/>
</dbReference>
<reference evidence="1 2" key="1">
    <citation type="submission" date="2017-04" db="EMBL/GenBank/DDBJ databases">
        <authorList>
            <person name="Afonso C.L."/>
            <person name="Miller P.J."/>
            <person name="Scott M.A."/>
            <person name="Spackman E."/>
            <person name="Goraichik I."/>
            <person name="Dimitrov K.M."/>
            <person name="Suarez D.L."/>
            <person name="Swayne D.E."/>
        </authorList>
    </citation>
    <scope>NUCLEOTIDE SEQUENCE [LARGE SCALE GENOMIC DNA]</scope>
    <source>
        <strain evidence="1 2">DSM 22418</strain>
    </source>
</reference>
<name>A0A1X7JTI6_9SPHI</name>
<dbReference type="EMBL" id="FXAU01000003">
    <property type="protein sequence ID" value="SMG31597.1"/>
    <property type="molecule type" value="Genomic_DNA"/>
</dbReference>
<dbReference type="OrthoDB" id="194683at2"/>
<keyword evidence="2" id="KW-1185">Reference proteome</keyword>
<dbReference type="Gene3D" id="3.20.20.70">
    <property type="entry name" value="Aldolase class I"/>
    <property type="match status" value="1"/>
</dbReference>
<dbReference type="RefSeq" id="WP_085472912.1">
    <property type="nucleotide sequence ID" value="NZ_FXAU01000003.1"/>
</dbReference>
<dbReference type="InterPro" id="IPR013785">
    <property type="entry name" value="Aldolase_TIM"/>
</dbReference>